<keyword evidence="2" id="KW-1185">Reference proteome</keyword>
<proteinExistence type="predicted"/>
<dbReference type="EMBL" id="AP025516">
    <property type="protein sequence ID" value="BDD88455.1"/>
    <property type="molecule type" value="Genomic_DNA"/>
</dbReference>
<evidence type="ECO:0000313" key="1">
    <source>
        <dbReference type="EMBL" id="BDD88455.1"/>
    </source>
</evidence>
<reference evidence="1 2" key="1">
    <citation type="submission" date="2022-01" db="EMBL/GenBank/DDBJ databases">
        <title>Desulfofustis limnae sp. nov., a novel mesophilic sulfate-reducing bacterium isolated from marsh soil.</title>
        <authorList>
            <person name="Watanabe M."/>
            <person name="Takahashi A."/>
            <person name="Kojima H."/>
            <person name="Fukui M."/>
        </authorList>
    </citation>
    <scope>NUCLEOTIDE SEQUENCE [LARGE SCALE GENOMIC DNA]</scope>
    <source>
        <strain evidence="1 2">PPLL</strain>
    </source>
</reference>
<evidence type="ECO:0000313" key="2">
    <source>
        <dbReference type="Proteomes" id="UP000830055"/>
    </source>
</evidence>
<protein>
    <submittedName>
        <fullName evidence="1">Uncharacterized protein</fullName>
    </submittedName>
</protein>
<name>A0ABM7WC25_9BACT</name>
<dbReference type="RefSeq" id="WP_284151812.1">
    <property type="nucleotide sequence ID" value="NZ_AP025516.1"/>
</dbReference>
<accession>A0ABM7WC25</accession>
<dbReference type="Proteomes" id="UP000830055">
    <property type="component" value="Chromosome"/>
</dbReference>
<sequence length="152" mass="17781">MKDKDITRENNINQGAYDHYQEAFPSLPFETVYKRLGKDAKFEFDNDCYDFFIRLLCKIIYELDHHPSFEEAFSLLNSQISDNLTELVNSDHEINCSADFVQGWLERQIDKKVIICLRLVEGEYIDKWDAIYKGKLVLTSRGIANVEGEVPY</sequence>
<organism evidence="1 2">
    <name type="scientific">Desulfofustis limnaeus</name>
    <dbReference type="NCBI Taxonomy" id="2740163"/>
    <lineage>
        <taxon>Bacteria</taxon>
        <taxon>Pseudomonadati</taxon>
        <taxon>Thermodesulfobacteriota</taxon>
        <taxon>Desulfobulbia</taxon>
        <taxon>Desulfobulbales</taxon>
        <taxon>Desulfocapsaceae</taxon>
        <taxon>Desulfofustis</taxon>
    </lineage>
</organism>
<gene>
    <name evidence="1" type="ORF">DPPLL_28200</name>
</gene>